<sequence length="156" mass="18090">MWSTICCFTFQSSSKPFSFPKTPSHYRTNRCSFCSLTPSIPHSHHPIHSLFQTFFDLHFTLSYSRVSFSPPFSSSIFPFFIARFHLFFALGFSVEREEFGAPIREWSPRQRLVSPPHAAFLFLSPPRRLRLLAKSGVLSPSNRFEIPVARKWTVLD</sequence>
<evidence type="ECO:0000313" key="1">
    <source>
        <dbReference type="RefSeq" id="XP_016466515.1"/>
    </source>
</evidence>
<dbReference type="PaxDb" id="4097-A0A1S3ZPQ9"/>
<accession>A0A1S3ZPQ9</accession>
<gene>
    <name evidence="1" type="primary">LOC107789256</name>
</gene>
<dbReference type="RefSeq" id="XP_016466515.1">
    <property type="nucleotide sequence ID" value="XM_016611029.1"/>
</dbReference>
<organism evidence="1">
    <name type="scientific">Nicotiana tabacum</name>
    <name type="common">Common tobacco</name>
    <dbReference type="NCBI Taxonomy" id="4097"/>
    <lineage>
        <taxon>Eukaryota</taxon>
        <taxon>Viridiplantae</taxon>
        <taxon>Streptophyta</taxon>
        <taxon>Embryophyta</taxon>
        <taxon>Tracheophyta</taxon>
        <taxon>Spermatophyta</taxon>
        <taxon>Magnoliopsida</taxon>
        <taxon>eudicotyledons</taxon>
        <taxon>Gunneridae</taxon>
        <taxon>Pentapetalae</taxon>
        <taxon>asterids</taxon>
        <taxon>lamiids</taxon>
        <taxon>Solanales</taxon>
        <taxon>Solanaceae</taxon>
        <taxon>Nicotianoideae</taxon>
        <taxon>Nicotianeae</taxon>
        <taxon>Nicotiana</taxon>
    </lineage>
</organism>
<protein>
    <submittedName>
        <fullName evidence="1">Uncharacterized protein</fullName>
    </submittedName>
</protein>
<dbReference type="KEGG" id="nta:107789256"/>
<name>A0A1S3ZPQ9_TOBAC</name>
<dbReference type="AlphaFoldDB" id="A0A1S3ZPQ9"/>
<proteinExistence type="predicted"/>
<reference evidence="1" key="1">
    <citation type="submission" date="2025-08" db="UniProtKB">
        <authorList>
            <consortium name="RefSeq"/>
        </authorList>
    </citation>
    <scope>IDENTIFICATION</scope>
</reference>